<keyword evidence="1" id="KW-1133">Transmembrane helix</keyword>
<feature type="transmembrane region" description="Helical" evidence="1">
    <location>
        <begin position="35"/>
        <end position="53"/>
    </location>
</feature>
<gene>
    <name evidence="3" type="ORF">SAMN04488541_10825</name>
</gene>
<keyword evidence="4" id="KW-1185">Reference proteome</keyword>
<sequence>MKRIIVASFLMFVSFYLQAQGLDPVPPPSSEIPIDGGLGILLVAGALYGAKVINDRNKKHIK</sequence>
<evidence type="ECO:0008006" key="5">
    <source>
        <dbReference type="Google" id="ProtNLM"/>
    </source>
</evidence>
<dbReference type="EMBL" id="FONY01000082">
    <property type="protein sequence ID" value="SFF61238.1"/>
    <property type="molecule type" value="Genomic_DNA"/>
</dbReference>
<dbReference type="STRING" id="1003.SAMN04488541_10825"/>
<keyword evidence="2" id="KW-0732">Signal</keyword>
<keyword evidence="1" id="KW-0472">Membrane</keyword>
<dbReference type="InterPro" id="IPR058207">
    <property type="entry name" value="PID_CTERM"/>
</dbReference>
<dbReference type="Proteomes" id="UP000199513">
    <property type="component" value="Unassembled WGS sequence"/>
</dbReference>
<name>A0A1I2K4H0_9BACT</name>
<keyword evidence="1" id="KW-0812">Transmembrane</keyword>
<feature type="chain" id="PRO_5011670072" description="XrtJ-associated TM-motif-TM protein" evidence="2">
    <location>
        <begin position="20"/>
        <end position="62"/>
    </location>
</feature>
<dbReference type="AlphaFoldDB" id="A0A1I2K4H0"/>
<evidence type="ECO:0000313" key="3">
    <source>
        <dbReference type="EMBL" id="SFF61238.1"/>
    </source>
</evidence>
<dbReference type="NCBIfam" id="NF046080">
    <property type="entry name" value="PID_CTERM"/>
    <property type="match status" value="1"/>
</dbReference>
<evidence type="ECO:0000256" key="1">
    <source>
        <dbReference type="SAM" id="Phobius"/>
    </source>
</evidence>
<feature type="signal peptide" evidence="2">
    <location>
        <begin position="1"/>
        <end position="19"/>
    </location>
</feature>
<protein>
    <recommendedName>
        <fullName evidence="5">XrtJ-associated TM-motif-TM protein</fullName>
    </recommendedName>
</protein>
<organism evidence="3 4">
    <name type="scientific">Thermoflexibacter ruber</name>
    <dbReference type="NCBI Taxonomy" id="1003"/>
    <lineage>
        <taxon>Bacteria</taxon>
        <taxon>Pseudomonadati</taxon>
        <taxon>Bacteroidota</taxon>
        <taxon>Cytophagia</taxon>
        <taxon>Cytophagales</taxon>
        <taxon>Thermoflexibacteraceae</taxon>
        <taxon>Thermoflexibacter</taxon>
    </lineage>
</organism>
<proteinExistence type="predicted"/>
<dbReference type="RefSeq" id="WP_091549554.1">
    <property type="nucleotide sequence ID" value="NZ_FONY01000082.1"/>
</dbReference>
<evidence type="ECO:0000256" key="2">
    <source>
        <dbReference type="SAM" id="SignalP"/>
    </source>
</evidence>
<accession>A0A1I2K4H0</accession>
<evidence type="ECO:0000313" key="4">
    <source>
        <dbReference type="Proteomes" id="UP000199513"/>
    </source>
</evidence>
<reference evidence="3 4" key="1">
    <citation type="submission" date="2016-10" db="EMBL/GenBank/DDBJ databases">
        <authorList>
            <person name="de Groot N.N."/>
        </authorList>
    </citation>
    <scope>NUCLEOTIDE SEQUENCE [LARGE SCALE GENOMIC DNA]</scope>
    <source>
        <strain>GEY</strain>
        <strain evidence="4">DSM 9560</strain>
    </source>
</reference>